<evidence type="ECO:0000313" key="4">
    <source>
        <dbReference type="Proteomes" id="UP001268651"/>
    </source>
</evidence>
<dbReference type="PROSITE" id="PS50005">
    <property type="entry name" value="TPR"/>
    <property type="match status" value="1"/>
</dbReference>
<dbReference type="InterPro" id="IPR029045">
    <property type="entry name" value="ClpP/crotonase-like_dom_sf"/>
</dbReference>
<dbReference type="Proteomes" id="UP001268651">
    <property type="component" value="Unassembled WGS sequence"/>
</dbReference>
<feature type="signal peptide" evidence="2">
    <location>
        <begin position="1"/>
        <end position="19"/>
    </location>
</feature>
<keyword evidence="1" id="KW-0802">TPR repeat</keyword>
<organism evidence="3 4">
    <name type="scientific">Gilvirhabdus luticola</name>
    <dbReference type="NCBI Taxonomy" id="3079858"/>
    <lineage>
        <taxon>Bacteria</taxon>
        <taxon>Pseudomonadati</taxon>
        <taxon>Bacteroidota</taxon>
        <taxon>Flavobacteriia</taxon>
        <taxon>Flavobacteriales</taxon>
        <taxon>Flavobacteriaceae</taxon>
        <taxon>Gilvirhabdus</taxon>
    </lineage>
</organism>
<evidence type="ECO:0000256" key="2">
    <source>
        <dbReference type="SAM" id="SignalP"/>
    </source>
</evidence>
<dbReference type="Gene3D" id="3.90.226.10">
    <property type="entry name" value="2-enoyl-CoA Hydratase, Chain A, domain 1"/>
    <property type="match status" value="1"/>
</dbReference>
<evidence type="ECO:0000256" key="1">
    <source>
        <dbReference type="PROSITE-ProRule" id="PRU00339"/>
    </source>
</evidence>
<name>A0ABU3U9H1_9FLAO</name>
<dbReference type="PROSITE" id="PS50293">
    <property type="entry name" value="TPR_REGION"/>
    <property type="match status" value="1"/>
</dbReference>
<dbReference type="InterPro" id="IPR011990">
    <property type="entry name" value="TPR-like_helical_dom_sf"/>
</dbReference>
<dbReference type="RefSeq" id="WP_316663153.1">
    <property type="nucleotide sequence ID" value="NZ_JAWHTF010000008.1"/>
</dbReference>
<dbReference type="Gene3D" id="1.25.40.10">
    <property type="entry name" value="Tetratricopeptide repeat domain"/>
    <property type="match status" value="1"/>
</dbReference>
<evidence type="ECO:0000313" key="3">
    <source>
        <dbReference type="EMBL" id="MDU8887056.1"/>
    </source>
</evidence>
<sequence length="550" mass="62914">MKKATLLLLAIAMVCNAFSQTKFTTQQWQDDLKFLQETVHKDYSFLFKKTAADVFDHEVEQLYNEIPNLSDHEIIVGLSKIIALFKYGHTRLGFESAPIPLDFLPVNFYHFSDGVFIEGAHKDYKNALGAKVLKIGNMNIDEALKAIYPVVPVENEQFFKAYGMLYLVSLEVLHAQGVIDNISDPVEMTLEKNGKTFKQLLKSLPAGENVPRQYTLTRHQDSWLSARDQTSTPLYLDKLDKIYYFEYLPENKTVYVRHSQIQDDPDEDIPAFYERLFNYIDNNDVERLVLDVRLNGGGNNYKNKPIVTGIIKSEKINKTGNLFVIIGRRTFSACQNLVNELDNYTNVIFVGEPTGENINFYGDNREVKLPNSQVSVYLSFAWWQDKPQWENAPWMAPHINVDMSFEEYKTNKDPVMDAILSFSDEGFITDPMGHLTELFLAGKIDQLKADAIKMVDDPRYGYFNFESEFNQAGYRLLGNGQHDEAIFVFQFTTELFPNSANAWDSLAEAYLNAGNKEKAKEFYSKALKMDPDGPTGQNAKMMLNKIANDN</sequence>
<dbReference type="SMART" id="SM00028">
    <property type="entry name" value="TPR"/>
    <property type="match status" value="2"/>
</dbReference>
<comment type="caution">
    <text evidence="3">The sequence shown here is derived from an EMBL/GenBank/DDBJ whole genome shotgun (WGS) entry which is preliminary data.</text>
</comment>
<accession>A0ABU3U9H1</accession>
<gene>
    <name evidence="3" type="ORF">RXV94_12875</name>
</gene>
<protein>
    <submittedName>
        <fullName evidence="3">Tetratricopeptide repeat protein</fullName>
    </submittedName>
</protein>
<dbReference type="Pfam" id="PF14559">
    <property type="entry name" value="TPR_19"/>
    <property type="match status" value="1"/>
</dbReference>
<dbReference type="SUPFAM" id="SSF52096">
    <property type="entry name" value="ClpP/crotonase"/>
    <property type="match status" value="1"/>
</dbReference>
<reference evidence="3 4" key="1">
    <citation type="submission" date="2023-10" db="EMBL/GenBank/DDBJ databases">
        <title>Marimonas sp. nov. isolated from tidal mud flat.</title>
        <authorList>
            <person name="Jaincy N.J."/>
            <person name="Srinivasan S."/>
            <person name="Lee S.-S."/>
        </authorList>
    </citation>
    <scope>NUCLEOTIDE SEQUENCE [LARGE SCALE GENOMIC DNA]</scope>
    <source>
        <strain evidence="3 4">MJ-SS3</strain>
    </source>
</reference>
<dbReference type="EMBL" id="JAWHTF010000008">
    <property type="protein sequence ID" value="MDU8887056.1"/>
    <property type="molecule type" value="Genomic_DNA"/>
</dbReference>
<feature type="chain" id="PRO_5046196554" evidence="2">
    <location>
        <begin position="20"/>
        <end position="550"/>
    </location>
</feature>
<dbReference type="InterPro" id="IPR019734">
    <property type="entry name" value="TPR_rpt"/>
</dbReference>
<proteinExistence type="predicted"/>
<dbReference type="SUPFAM" id="SSF48452">
    <property type="entry name" value="TPR-like"/>
    <property type="match status" value="1"/>
</dbReference>
<feature type="repeat" description="TPR" evidence="1">
    <location>
        <begin position="500"/>
        <end position="533"/>
    </location>
</feature>
<keyword evidence="2" id="KW-0732">Signal</keyword>
<keyword evidence="4" id="KW-1185">Reference proteome</keyword>